<comment type="caution">
    <text evidence="1">The sequence shown here is derived from an EMBL/GenBank/DDBJ whole genome shotgun (WGS) entry which is preliminary data.</text>
</comment>
<gene>
    <name evidence="1" type="ORF">F3Y22_tig00004041pilonHSYRG00004</name>
</gene>
<dbReference type="EMBL" id="VEPZ02000244">
    <property type="protein sequence ID" value="KAE8728907.1"/>
    <property type="molecule type" value="Genomic_DNA"/>
</dbReference>
<evidence type="ECO:0000313" key="2">
    <source>
        <dbReference type="Proteomes" id="UP000436088"/>
    </source>
</evidence>
<keyword evidence="2" id="KW-1185">Reference proteome</keyword>
<dbReference type="GO" id="GO:0009507">
    <property type="term" value="C:chloroplast"/>
    <property type="evidence" value="ECO:0007669"/>
    <property type="project" value="TreeGrafter"/>
</dbReference>
<proteinExistence type="predicted"/>
<protein>
    <submittedName>
        <fullName evidence="1">Uncharacterized protein</fullName>
    </submittedName>
</protein>
<organism evidence="1 2">
    <name type="scientific">Hibiscus syriacus</name>
    <name type="common">Rose of Sharon</name>
    <dbReference type="NCBI Taxonomy" id="106335"/>
    <lineage>
        <taxon>Eukaryota</taxon>
        <taxon>Viridiplantae</taxon>
        <taxon>Streptophyta</taxon>
        <taxon>Embryophyta</taxon>
        <taxon>Tracheophyta</taxon>
        <taxon>Spermatophyta</taxon>
        <taxon>Magnoliopsida</taxon>
        <taxon>eudicotyledons</taxon>
        <taxon>Gunneridae</taxon>
        <taxon>Pentapetalae</taxon>
        <taxon>rosids</taxon>
        <taxon>malvids</taxon>
        <taxon>Malvales</taxon>
        <taxon>Malvaceae</taxon>
        <taxon>Malvoideae</taxon>
        <taxon>Hibiscus</taxon>
    </lineage>
</organism>
<evidence type="ECO:0000313" key="1">
    <source>
        <dbReference type="EMBL" id="KAE8728907.1"/>
    </source>
</evidence>
<name>A0A6A3CJL4_HIBSY</name>
<dbReference type="PANTHER" id="PTHR36796">
    <property type="entry name" value="PROTEIN KINASE SUPERFAMILY PROTEIN"/>
    <property type="match status" value="1"/>
</dbReference>
<accession>A0A6A3CJL4</accession>
<dbReference type="PANTHER" id="PTHR36796:SF1">
    <property type="entry name" value="PROTEIN KINASE SUPERFAMILY PROTEIN"/>
    <property type="match status" value="1"/>
</dbReference>
<dbReference type="AlphaFoldDB" id="A0A6A3CJL4"/>
<dbReference type="Proteomes" id="UP000436088">
    <property type="component" value="Unassembled WGS sequence"/>
</dbReference>
<reference evidence="1" key="1">
    <citation type="submission" date="2019-09" db="EMBL/GenBank/DDBJ databases">
        <title>Draft genome information of white flower Hibiscus syriacus.</title>
        <authorList>
            <person name="Kim Y.-M."/>
        </authorList>
    </citation>
    <scope>NUCLEOTIDE SEQUENCE [LARGE SCALE GENOMIC DNA]</scope>
    <source>
        <strain evidence="1">YM2019G1</strain>
    </source>
</reference>
<sequence length="150" mass="16585">MLTPMCKHSICRLYEGRTAQGPFKGTPVIFKGLWGRASSAGAFTPMEKRAFGIADDIYEAGLLCAYLAFVPFCEAGIMDGLSLQRLLGSTFKLDVMATREVEKYDLEVRIRLLRLSLLGKLMKPLINDACATVKWYAVSSKAGKSFPSFM</sequence>